<dbReference type="GO" id="GO:0043328">
    <property type="term" value="P:protein transport to vacuole involved in ubiquitin-dependent protein catabolic process via the multivesicular body sorting pathway"/>
    <property type="evidence" value="ECO:0007669"/>
    <property type="project" value="InterPro"/>
</dbReference>
<dbReference type="SUPFAM" id="SSF89009">
    <property type="entry name" value="GAT-like domain"/>
    <property type="match status" value="1"/>
</dbReference>
<keyword evidence="4" id="KW-0653">Protein transport</keyword>
<evidence type="ECO:0000256" key="6">
    <source>
        <dbReference type="SAM" id="MobiDB-lite"/>
    </source>
</evidence>
<dbReference type="InterPro" id="IPR044836">
    <property type="entry name" value="TOL_plant"/>
</dbReference>
<dbReference type="InterPro" id="IPR002014">
    <property type="entry name" value="VHS_dom"/>
</dbReference>
<evidence type="ECO:0000256" key="3">
    <source>
        <dbReference type="ARBA" id="ARBA00022448"/>
    </source>
</evidence>
<dbReference type="PIRSF" id="PIRSF036948">
    <property type="entry name" value="TOM1"/>
    <property type="match status" value="1"/>
</dbReference>
<feature type="region of interest" description="Disordered" evidence="6">
    <location>
        <begin position="315"/>
        <end position="337"/>
    </location>
</feature>
<evidence type="ECO:0000256" key="1">
    <source>
        <dbReference type="ARBA" id="ARBA00004170"/>
    </source>
</evidence>
<dbReference type="SUPFAM" id="SSF48464">
    <property type="entry name" value="ENTH/VHS domain"/>
    <property type="match status" value="1"/>
</dbReference>
<dbReference type="Pfam" id="PF03127">
    <property type="entry name" value="GAT"/>
    <property type="match status" value="1"/>
</dbReference>
<feature type="domain" description="VHS" evidence="7">
    <location>
        <begin position="44"/>
        <end position="172"/>
    </location>
</feature>
<dbReference type="InterPro" id="IPR038425">
    <property type="entry name" value="GAT_sf"/>
</dbReference>
<keyword evidence="3" id="KW-0813">Transport</keyword>
<dbReference type="CDD" id="cd03561">
    <property type="entry name" value="VHS"/>
    <property type="match status" value="1"/>
</dbReference>
<dbReference type="PROSITE" id="PS50909">
    <property type="entry name" value="GAT"/>
    <property type="match status" value="1"/>
</dbReference>
<dbReference type="GO" id="GO:0035091">
    <property type="term" value="F:phosphatidylinositol binding"/>
    <property type="evidence" value="ECO:0007669"/>
    <property type="project" value="InterPro"/>
</dbReference>
<dbReference type="PANTHER" id="PTHR46646:SF1">
    <property type="entry name" value="TOM1-LIKE PROTEIN 1"/>
    <property type="match status" value="1"/>
</dbReference>
<evidence type="ECO:0000259" key="7">
    <source>
        <dbReference type="PROSITE" id="PS50179"/>
    </source>
</evidence>
<evidence type="ECO:0000313" key="10">
    <source>
        <dbReference type="Proteomes" id="UP000243459"/>
    </source>
</evidence>
<keyword evidence="5" id="KW-0472">Membrane</keyword>
<evidence type="ECO:0000259" key="8">
    <source>
        <dbReference type="PROSITE" id="PS50909"/>
    </source>
</evidence>
<dbReference type="PANTHER" id="PTHR46646">
    <property type="entry name" value="TOM1-LIKE PROTEIN 1"/>
    <property type="match status" value="1"/>
</dbReference>
<sequence>MGDGIMGKFTAFGERLKISGSEISRKMKEFFRGQSEAEKIIEEATAETLEGPDWATNLKICDTINGGSVKGGEFVRGIKKRMTSKNARTQHLALVLLEACVKNCGEGFPEVAAAGVVDEMVRLVYDPTTVVNNREKVLVLIESWGESGGELRHLPVFEETYKSLKSRGIRFPGRDDESLAPIFTPPRSVAQPESYADAASQADHDVPVESFTAEQRREELDVARISFKILSTVLSSSLQHFVLGDDSMTFLMQQFRQCQHTVQRIIETAEDSEAVLFEALSINDELQKTISKYEDLKKPLAAQTKPEPAVIPVSVEPEESPQFSKGGAIAGTPADSPARLGADDDLMNELDEMIFGKKGVGLSEDLILF</sequence>
<evidence type="ECO:0000256" key="5">
    <source>
        <dbReference type="ARBA" id="ARBA00023136"/>
    </source>
</evidence>
<keyword evidence="10" id="KW-1185">Reference proteome</keyword>
<feature type="domain" description="GAT" evidence="8">
    <location>
        <begin position="211"/>
        <end position="298"/>
    </location>
</feature>
<dbReference type="InterPro" id="IPR008942">
    <property type="entry name" value="ENTH_VHS"/>
</dbReference>
<evidence type="ECO:0000313" key="9">
    <source>
        <dbReference type="EMBL" id="ONK55762.1"/>
    </source>
</evidence>
<dbReference type="Pfam" id="PF00790">
    <property type="entry name" value="VHS"/>
    <property type="match status" value="1"/>
</dbReference>
<dbReference type="Gene3D" id="1.25.40.90">
    <property type="match status" value="1"/>
</dbReference>
<dbReference type="InterPro" id="IPR014645">
    <property type="entry name" value="TOM1"/>
</dbReference>
<reference evidence="10" key="1">
    <citation type="journal article" date="2017" name="Nat. Commun.">
        <title>The asparagus genome sheds light on the origin and evolution of a young Y chromosome.</title>
        <authorList>
            <person name="Harkess A."/>
            <person name="Zhou J."/>
            <person name="Xu C."/>
            <person name="Bowers J.E."/>
            <person name="Van der Hulst R."/>
            <person name="Ayyampalayam S."/>
            <person name="Mercati F."/>
            <person name="Riccardi P."/>
            <person name="McKain M.R."/>
            <person name="Kakrana A."/>
            <person name="Tang H."/>
            <person name="Ray J."/>
            <person name="Groenendijk J."/>
            <person name="Arikit S."/>
            <person name="Mathioni S.M."/>
            <person name="Nakano M."/>
            <person name="Shan H."/>
            <person name="Telgmann-Rauber A."/>
            <person name="Kanno A."/>
            <person name="Yue Z."/>
            <person name="Chen H."/>
            <person name="Li W."/>
            <person name="Chen Y."/>
            <person name="Xu X."/>
            <person name="Zhang Y."/>
            <person name="Luo S."/>
            <person name="Chen H."/>
            <person name="Gao J."/>
            <person name="Mao Z."/>
            <person name="Pires J.C."/>
            <person name="Luo M."/>
            <person name="Kudrna D."/>
            <person name="Wing R.A."/>
            <person name="Meyers B.C."/>
            <person name="Yi K."/>
            <person name="Kong H."/>
            <person name="Lavrijsen P."/>
            <person name="Sunseri F."/>
            <person name="Falavigna A."/>
            <person name="Ye Y."/>
            <person name="Leebens-Mack J.H."/>
            <person name="Chen G."/>
        </authorList>
    </citation>
    <scope>NUCLEOTIDE SEQUENCE [LARGE SCALE GENOMIC DNA]</scope>
    <source>
        <strain evidence="10">cv. DH0086</strain>
    </source>
</reference>
<evidence type="ECO:0008006" key="11">
    <source>
        <dbReference type="Google" id="ProtNLM"/>
    </source>
</evidence>
<dbReference type="OrthoDB" id="2018246at2759"/>
<dbReference type="Gramene" id="ONK55762">
    <property type="protein sequence ID" value="ONK55762"/>
    <property type="gene ID" value="A4U43_C10F730"/>
</dbReference>
<dbReference type="GO" id="GO:0043130">
    <property type="term" value="F:ubiquitin binding"/>
    <property type="evidence" value="ECO:0007669"/>
    <property type="project" value="InterPro"/>
</dbReference>
<evidence type="ECO:0000256" key="4">
    <source>
        <dbReference type="ARBA" id="ARBA00022927"/>
    </source>
</evidence>
<name>A0A5P1DZQ0_ASPOF</name>
<dbReference type="PROSITE" id="PS50179">
    <property type="entry name" value="VHS"/>
    <property type="match status" value="1"/>
</dbReference>
<comment type="subcellular location">
    <subcellularLocation>
        <location evidence="1">Membrane</location>
        <topology evidence="1">Peripheral membrane protein</topology>
    </subcellularLocation>
</comment>
<dbReference type="GO" id="GO:0016020">
    <property type="term" value="C:membrane"/>
    <property type="evidence" value="ECO:0007669"/>
    <property type="project" value="UniProtKB-SubCell"/>
</dbReference>
<gene>
    <name evidence="9" type="ORF">A4U43_C10F730</name>
</gene>
<evidence type="ECO:0000256" key="2">
    <source>
        <dbReference type="ARBA" id="ARBA00007708"/>
    </source>
</evidence>
<dbReference type="AlphaFoldDB" id="A0A5P1DZQ0"/>
<accession>A0A5P1DZQ0</accession>
<protein>
    <recommendedName>
        <fullName evidence="11">VHS domain-containing protein</fullName>
    </recommendedName>
</protein>
<dbReference type="InterPro" id="IPR004152">
    <property type="entry name" value="GAT_dom"/>
</dbReference>
<dbReference type="Gene3D" id="1.20.58.160">
    <property type="match status" value="1"/>
</dbReference>
<comment type="similarity">
    <text evidence="2">Belongs to the TOM1 family.</text>
</comment>
<organism evidence="9 10">
    <name type="scientific">Asparagus officinalis</name>
    <name type="common">Garden asparagus</name>
    <dbReference type="NCBI Taxonomy" id="4686"/>
    <lineage>
        <taxon>Eukaryota</taxon>
        <taxon>Viridiplantae</taxon>
        <taxon>Streptophyta</taxon>
        <taxon>Embryophyta</taxon>
        <taxon>Tracheophyta</taxon>
        <taxon>Spermatophyta</taxon>
        <taxon>Magnoliopsida</taxon>
        <taxon>Liliopsida</taxon>
        <taxon>Asparagales</taxon>
        <taxon>Asparagaceae</taxon>
        <taxon>Asparagoideae</taxon>
        <taxon>Asparagus</taxon>
    </lineage>
</organism>
<dbReference type="SMART" id="SM00288">
    <property type="entry name" value="VHS"/>
    <property type="match status" value="1"/>
</dbReference>
<proteinExistence type="inferred from homology"/>
<dbReference type="OMA" id="QDMKKDD"/>
<dbReference type="Proteomes" id="UP000243459">
    <property type="component" value="Chromosome 10"/>
</dbReference>
<dbReference type="GO" id="GO:0005737">
    <property type="term" value="C:cytoplasm"/>
    <property type="evidence" value="ECO:0007669"/>
    <property type="project" value="UniProtKB-ARBA"/>
</dbReference>
<dbReference type="EMBL" id="CM007390">
    <property type="protein sequence ID" value="ONK55762.1"/>
    <property type="molecule type" value="Genomic_DNA"/>
</dbReference>